<dbReference type="Gene3D" id="1.20.1110.10">
    <property type="entry name" value="Calcium-transporting ATPase, transmembrane domain"/>
    <property type="match status" value="1"/>
</dbReference>
<dbReference type="InterPro" id="IPR023214">
    <property type="entry name" value="HAD_sf"/>
</dbReference>
<keyword evidence="2 9" id="KW-0812">Transmembrane</keyword>
<feature type="transmembrane region" description="Helical" evidence="9">
    <location>
        <begin position="276"/>
        <end position="300"/>
    </location>
</feature>
<dbReference type="GO" id="GO:0005524">
    <property type="term" value="F:ATP binding"/>
    <property type="evidence" value="ECO:0007669"/>
    <property type="project" value="UniProtKB-KW"/>
</dbReference>
<reference evidence="11" key="2">
    <citation type="submission" date="2020-09" db="EMBL/GenBank/DDBJ databases">
        <authorList>
            <person name="Sun Q."/>
            <person name="Zhou Y."/>
        </authorList>
    </citation>
    <scope>NUCLEOTIDE SEQUENCE</scope>
    <source>
        <strain evidence="11">CGMCC 1.15095</strain>
    </source>
</reference>
<name>A0A916X317_9SPHN</name>
<protein>
    <submittedName>
        <fullName evidence="11">ATPase</fullName>
    </submittedName>
</protein>
<dbReference type="SUPFAM" id="SSF56784">
    <property type="entry name" value="HAD-like"/>
    <property type="match status" value="1"/>
</dbReference>
<dbReference type="Gene3D" id="3.40.1110.10">
    <property type="entry name" value="Calcium-transporting ATPase, cytoplasmic domain N"/>
    <property type="match status" value="1"/>
</dbReference>
<evidence type="ECO:0000313" key="12">
    <source>
        <dbReference type="Proteomes" id="UP000608154"/>
    </source>
</evidence>
<feature type="transmembrane region" description="Helical" evidence="9">
    <location>
        <begin position="831"/>
        <end position="850"/>
    </location>
</feature>
<keyword evidence="3" id="KW-0547">Nucleotide-binding</keyword>
<dbReference type="SUPFAM" id="SSF81665">
    <property type="entry name" value="Calcium ATPase, transmembrane domain M"/>
    <property type="match status" value="1"/>
</dbReference>
<dbReference type="EMBL" id="BMHK01000001">
    <property type="protein sequence ID" value="GGB88028.1"/>
    <property type="molecule type" value="Genomic_DNA"/>
</dbReference>
<evidence type="ECO:0000256" key="5">
    <source>
        <dbReference type="ARBA" id="ARBA00022967"/>
    </source>
</evidence>
<evidence type="ECO:0000313" key="11">
    <source>
        <dbReference type="EMBL" id="GGB88028.1"/>
    </source>
</evidence>
<dbReference type="SMART" id="SM00831">
    <property type="entry name" value="Cation_ATPase_N"/>
    <property type="match status" value="1"/>
</dbReference>
<dbReference type="RefSeq" id="WP_188767506.1">
    <property type="nucleotide sequence ID" value="NZ_BMHK01000001.1"/>
</dbReference>
<comment type="subcellular location">
    <subcellularLocation>
        <location evidence="1">Membrane</location>
        <topology evidence="1">Multi-pass membrane protein</topology>
    </subcellularLocation>
</comment>
<dbReference type="Pfam" id="PF00690">
    <property type="entry name" value="Cation_ATPase_N"/>
    <property type="match status" value="1"/>
</dbReference>
<evidence type="ECO:0000256" key="3">
    <source>
        <dbReference type="ARBA" id="ARBA00022741"/>
    </source>
</evidence>
<dbReference type="SUPFAM" id="SSF81653">
    <property type="entry name" value="Calcium ATPase, transduction domain A"/>
    <property type="match status" value="1"/>
</dbReference>
<evidence type="ECO:0000256" key="7">
    <source>
        <dbReference type="ARBA" id="ARBA00023136"/>
    </source>
</evidence>
<dbReference type="Pfam" id="PF00689">
    <property type="entry name" value="Cation_ATPase_C"/>
    <property type="match status" value="1"/>
</dbReference>
<dbReference type="PANTHER" id="PTHR42861">
    <property type="entry name" value="CALCIUM-TRANSPORTING ATPASE"/>
    <property type="match status" value="1"/>
</dbReference>
<feature type="region of interest" description="Disordered" evidence="8">
    <location>
        <begin position="1"/>
        <end position="20"/>
    </location>
</feature>
<evidence type="ECO:0000256" key="6">
    <source>
        <dbReference type="ARBA" id="ARBA00022989"/>
    </source>
</evidence>
<dbReference type="NCBIfam" id="TIGR01494">
    <property type="entry name" value="ATPase_P-type"/>
    <property type="match status" value="2"/>
</dbReference>
<dbReference type="PROSITE" id="PS00154">
    <property type="entry name" value="ATPASE_E1_E2"/>
    <property type="match status" value="1"/>
</dbReference>
<evidence type="ECO:0000256" key="8">
    <source>
        <dbReference type="SAM" id="MobiDB-lite"/>
    </source>
</evidence>
<dbReference type="Gene3D" id="2.70.150.10">
    <property type="entry name" value="Calcium-transporting ATPase, cytoplasmic transduction domain A"/>
    <property type="match status" value="1"/>
</dbReference>
<dbReference type="InterPro" id="IPR001757">
    <property type="entry name" value="P_typ_ATPase"/>
</dbReference>
<feature type="domain" description="Cation-transporting P-type ATPase N-terminal" evidence="10">
    <location>
        <begin position="3"/>
        <end position="74"/>
    </location>
</feature>
<dbReference type="PRINTS" id="PR00120">
    <property type="entry name" value="HATPASE"/>
</dbReference>
<dbReference type="GO" id="GO:0016020">
    <property type="term" value="C:membrane"/>
    <property type="evidence" value="ECO:0007669"/>
    <property type="project" value="UniProtKB-SubCell"/>
</dbReference>
<dbReference type="Gene3D" id="3.40.50.1000">
    <property type="entry name" value="HAD superfamily/HAD-like"/>
    <property type="match status" value="1"/>
</dbReference>
<dbReference type="InterPro" id="IPR004014">
    <property type="entry name" value="ATPase_P-typ_cation-transptr_N"/>
</dbReference>
<dbReference type="GO" id="GO:0016887">
    <property type="term" value="F:ATP hydrolysis activity"/>
    <property type="evidence" value="ECO:0007669"/>
    <property type="project" value="InterPro"/>
</dbReference>
<dbReference type="PRINTS" id="PR00119">
    <property type="entry name" value="CATATPASE"/>
</dbReference>
<evidence type="ECO:0000256" key="4">
    <source>
        <dbReference type="ARBA" id="ARBA00022840"/>
    </source>
</evidence>
<proteinExistence type="predicted"/>
<dbReference type="InterPro" id="IPR006068">
    <property type="entry name" value="ATPase_P-typ_cation-transptr_C"/>
</dbReference>
<feature type="transmembrane region" description="Helical" evidence="9">
    <location>
        <begin position="686"/>
        <end position="707"/>
    </location>
</feature>
<dbReference type="InterPro" id="IPR023299">
    <property type="entry name" value="ATPase_P-typ_cyto_dom_N"/>
</dbReference>
<dbReference type="SFLD" id="SFLDS00003">
    <property type="entry name" value="Haloacid_Dehalogenase"/>
    <property type="match status" value="1"/>
</dbReference>
<feature type="transmembrane region" description="Helical" evidence="9">
    <location>
        <begin position="799"/>
        <end position="819"/>
    </location>
</feature>
<keyword evidence="4" id="KW-0067">ATP-binding</keyword>
<keyword evidence="7 9" id="KW-0472">Membrane</keyword>
<dbReference type="AlphaFoldDB" id="A0A916X317"/>
<reference evidence="11" key="1">
    <citation type="journal article" date="2014" name="Int. J. Syst. Evol. Microbiol.">
        <title>Complete genome sequence of Corynebacterium casei LMG S-19264T (=DSM 44701T), isolated from a smear-ripened cheese.</title>
        <authorList>
            <consortium name="US DOE Joint Genome Institute (JGI-PGF)"/>
            <person name="Walter F."/>
            <person name="Albersmeier A."/>
            <person name="Kalinowski J."/>
            <person name="Ruckert C."/>
        </authorList>
    </citation>
    <scope>NUCLEOTIDE SEQUENCE</scope>
    <source>
        <strain evidence="11">CGMCC 1.15095</strain>
    </source>
</reference>
<organism evidence="11 12">
    <name type="scientific">Novosphingobium endophyticum</name>
    <dbReference type="NCBI Taxonomy" id="1955250"/>
    <lineage>
        <taxon>Bacteria</taxon>
        <taxon>Pseudomonadati</taxon>
        <taxon>Pseudomonadota</taxon>
        <taxon>Alphaproteobacteria</taxon>
        <taxon>Sphingomonadales</taxon>
        <taxon>Sphingomonadaceae</taxon>
        <taxon>Novosphingobium</taxon>
    </lineage>
</organism>
<feature type="transmembrane region" description="Helical" evidence="9">
    <location>
        <begin position="660"/>
        <end position="680"/>
    </location>
</feature>
<gene>
    <name evidence="11" type="ORF">GCM10011494_02950</name>
</gene>
<keyword evidence="12" id="KW-1185">Reference proteome</keyword>
<evidence type="ECO:0000256" key="9">
    <source>
        <dbReference type="SAM" id="Phobius"/>
    </source>
</evidence>
<dbReference type="InterPro" id="IPR036412">
    <property type="entry name" value="HAD-like_sf"/>
</dbReference>
<keyword evidence="6 9" id="KW-1133">Transmembrane helix</keyword>
<sequence>MTNPEILDQKASHTGPSFSGLSDAEAAERLRTEGYNELPHSGQRTFARIVVDVLREPMLAMLLGAGMIYMALGDLQEALILVAFAGLSILITVVQESRTERALEALRDLTSPRALVIRDGVRKRIAGREVARGDLVVLAEGDRVPADGWIAENNGLHLDESLLTGESVAVRKTACGADAPTAMVRPGGDDLSFVYSGSLVVRGTGLCVVTATGLASEIGRIGRVLSTLETEAPRLRQQTRRLVLWFAVTGAAASVLVVILYGLFRGSWLEAALAGIALGMSMLPEEFPVVLTIFMAMGAMRMSRNRVLTRRAAAIETLGAATTLCTDKTGTLTQNRMRIAELRLPDGRILLHDDQQKHLLQDEFHRLAELGILASAQQPVDPMEVAFHELGDELAPETVRARQDAGWTLDYHYPLDSALLAMSHVWANRDTAEERIIATKGAPEAIAELCGMAGDEKARLKDTIDAMASKGLRVLGVADARWAGVELPKSQREFGFTFRGLVGLADPLRASVPDAVRQCRAAGIRIIMITGDYPQTARAIAQKAGIDSDDVLTGEDLAAMSDDELRQRIGFVSVCARIMPEQKLRLVEALKEAGEIVAMTGDGVNDAPSLKAAHIGIAMGGRGTDVAREASAIVLLDDDFGSIVKAIRMGRRIYDNLRKAMGFIVAVHIPIAGLALLPLLTGMPLLLGPIHIAFLEMIIDPVCSLSFEAEKDERNVMERPPRRPDTPLFSRWLVGWSVIQGSVAFGVAGGLTLYFWDTGIGEEQLRSTAFLALVLGITSLILINRRFSASITAALRRFNPALGTVFGLVTIILLATQFVSPIADLFNFARVAPEGIGIIALASVAMLFILERLKPLWGTRLLE</sequence>
<dbReference type="Proteomes" id="UP000608154">
    <property type="component" value="Unassembled WGS sequence"/>
</dbReference>
<dbReference type="InterPro" id="IPR023298">
    <property type="entry name" value="ATPase_P-typ_TM_dom_sf"/>
</dbReference>
<dbReference type="SFLD" id="SFLDG00002">
    <property type="entry name" value="C1.7:_P-type_atpase_like"/>
    <property type="match status" value="1"/>
</dbReference>
<dbReference type="SFLD" id="SFLDF00027">
    <property type="entry name" value="p-type_atpase"/>
    <property type="match status" value="1"/>
</dbReference>
<evidence type="ECO:0000259" key="10">
    <source>
        <dbReference type="SMART" id="SM00831"/>
    </source>
</evidence>
<accession>A0A916X317</accession>
<feature type="transmembrane region" description="Helical" evidence="9">
    <location>
        <begin position="242"/>
        <end position="264"/>
    </location>
</feature>
<evidence type="ECO:0000256" key="2">
    <source>
        <dbReference type="ARBA" id="ARBA00022692"/>
    </source>
</evidence>
<keyword evidence="5" id="KW-1278">Translocase</keyword>
<evidence type="ECO:0000256" key="1">
    <source>
        <dbReference type="ARBA" id="ARBA00004141"/>
    </source>
</evidence>
<feature type="transmembrane region" description="Helical" evidence="9">
    <location>
        <begin position="768"/>
        <end position="787"/>
    </location>
</feature>
<dbReference type="InterPro" id="IPR044492">
    <property type="entry name" value="P_typ_ATPase_HD_dom"/>
</dbReference>
<comment type="caution">
    <text evidence="11">The sequence shown here is derived from an EMBL/GenBank/DDBJ whole genome shotgun (WGS) entry which is preliminary data.</text>
</comment>
<dbReference type="Pfam" id="PF00702">
    <property type="entry name" value="Hydrolase"/>
    <property type="match status" value="1"/>
</dbReference>
<dbReference type="InterPro" id="IPR018303">
    <property type="entry name" value="ATPase_P-typ_P_site"/>
</dbReference>
<dbReference type="GO" id="GO:0015662">
    <property type="term" value="F:P-type ion transporter activity"/>
    <property type="evidence" value="ECO:0007669"/>
    <property type="project" value="UniProtKB-ARBA"/>
</dbReference>
<dbReference type="InterPro" id="IPR008250">
    <property type="entry name" value="ATPase_P-typ_transduc_dom_A_sf"/>
</dbReference>
<dbReference type="Pfam" id="PF00122">
    <property type="entry name" value="E1-E2_ATPase"/>
    <property type="match status" value="1"/>
</dbReference>
<feature type="transmembrane region" description="Helical" evidence="9">
    <location>
        <begin position="728"/>
        <end position="756"/>
    </location>
</feature>
<feature type="transmembrane region" description="Helical" evidence="9">
    <location>
        <begin position="53"/>
        <end position="72"/>
    </location>
</feature>
<feature type="transmembrane region" description="Helical" evidence="9">
    <location>
        <begin position="78"/>
        <end position="94"/>
    </location>
</feature>
<dbReference type="InterPro" id="IPR059000">
    <property type="entry name" value="ATPase_P-type_domA"/>
</dbReference>
<dbReference type="SUPFAM" id="SSF81660">
    <property type="entry name" value="Metal cation-transporting ATPase, ATP-binding domain N"/>
    <property type="match status" value="1"/>
</dbReference>